<dbReference type="AlphaFoldDB" id="A0A0L0CN99"/>
<feature type="region of interest" description="Disordered" evidence="1">
    <location>
        <begin position="1"/>
        <end position="22"/>
    </location>
</feature>
<accession>A0A0L0CN99</accession>
<gene>
    <name evidence="2" type="ORF">FF38_09240</name>
</gene>
<evidence type="ECO:0000313" key="3">
    <source>
        <dbReference type="Proteomes" id="UP000037069"/>
    </source>
</evidence>
<keyword evidence="3" id="KW-1185">Reference proteome</keyword>
<feature type="compositionally biased region" description="Polar residues" evidence="1">
    <location>
        <begin position="12"/>
        <end position="22"/>
    </location>
</feature>
<name>A0A0L0CN99_LUCCU</name>
<reference evidence="2 3" key="1">
    <citation type="journal article" date="2015" name="Nat. Commun.">
        <title>Lucilia cuprina genome unlocks parasitic fly biology to underpin future interventions.</title>
        <authorList>
            <person name="Anstead C.A."/>
            <person name="Korhonen P.K."/>
            <person name="Young N.D."/>
            <person name="Hall R.S."/>
            <person name="Jex A.R."/>
            <person name="Murali S.C."/>
            <person name="Hughes D.S."/>
            <person name="Lee S.F."/>
            <person name="Perry T."/>
            <person name="Stroehlein A.J."/>
            <person name="Ansell B.R."/>
            <person name="Breugelmans B."/>
            <person name="Hofmann A."/>
            <person name="Qu J."/>
            <person name="Dugan S."/>
            <person name="Lee S.L."/>
            <person name="Chao H."/>
            <person name="Dinh H."/>
            <person name="Han Y."/>
            <person name="Doddapaneni H.V."/>
            <person name="Worley K.C."/>
            <person name="Muzny D.M."/>
            <person name="Ioannidis P."/>
            <person name="Waterhouse R.M."/>
            <person name="Zdobnov E.M."/>
            <person name="James P.J."/>
            <person name="Bagnall N.H."/>
            <person name="Kotze A.C."/>
            <person name="Gibbs R.A."/>
            <person name="Richards S."/>
            <person name="Batterham P."/>
            <person name="Gasser R.B."/>
        </authorList>
    </citation>
    <scope>NUCLEOTIDE SEQUENCE [LARGE SCALE GENOMIC DNA]</scope>
    <source>
        <strain evidence="2 3">LS</strain>
        <tissue evidence="2">Full body</tissue>
    </source>
</reference>
<sequence length="71" mass="8025">MGGLWEAGVKTSKATLRSQQQPDTHLKNSLPFCQGLKDVLTQCHSAHQARTHKILTHQHQDIFDWSAFVNT</sequence>
<protein>
    <submittedName>
        <fullName evidence="2">Uncharacterized protein</fullName>
    </submittedName>
</protein>
<dbReference type="Proteomes" id="UP000037069">
    <property type="component" value="Unassembled WGS sequence"/>
</dbReference>
<evidence type="ECO:0000313" key="2">
    <source>
        <dbReference type="EMBL" id="KNC33823.1"/>
    </source>
</evidence>
<evidence type="ECO:0000256" key="1">
    <source>
        <dbReference type="SAM" id="MobiDB-lite"/>
    </source>
</evidence>
<proteinExistence type="predicted"/>
<comment type="caution">
    <text evidence="2">The sequence shown here is derived from an EMBL/GenBank/DDBJ whole genome shotgun (WGS) entry which is preliminary data.</text>
</comment>
<dbReference type="EMBL" id="JRES01000146">
    <property type="protein sequence ID" value="KNC33823.1"/>
    <property type="molecule type" value="Genomic_DNA"/>
</dbReference>
<organism evidence="2 3">
    <name type="scientific">Lucilia cuprina</name>
    <name type="common">Green bottle fly</name>
    <name type="synonym">Australian sheep blowfly</name>
    <dbReference type="NCBI Taxonomy" id="7375"/>
    <lineage>
        <taxon>Eukaryota</taxon>
        <taxon>Metazoa</taxon>
        <taxon>Ecdysozoa</taxon>
        <taxon>Arthropoda</taxon>
        <taxon>Hexapoda</taxon>
        <taxon>Insecta</taxon>
        <taxon>Pterygota</taxon>
        <taxon>Neoptera</taxon>
        <taxon>Endopterygota</taxon>
        <taxon>Diptera</taxon>
        <taxon>Brachycera</taxon>
        <taxon>Muscomorpha</taxon>
        <taxon>Oestroidea</taxon>
        <taxon>Calliphoridae</taxon>
        <taxon>Luciliinae</taxon>
        <taxon>Lucilia</taxon>
    </lineage>
</organism>